<feature type="transmembrane region" description="Helical" evidence="2">
    <location>
        <begin position="69"/>
        <end position="87"/>
    </location>
</feature>
<dbReference type="RefSeq" id="WP_283172272.1">
    <property type="nucleotide sequence ID" value="NZ_JAPNOA010000009.1"/>
</dbReference>
<protein>
    <submittedName>
        <fullName evidence="3">DUF1294 domain-containing protein</fullName>
    </submittedName>
</protein>
<dbReference type="EMBL" id="JAPNOA010000009">
    <property type="protein sequence ID" value="MCY0964054.1"/>
    <property type="molecule type" value="Genomic_DNA"/>
</dbReference>
<keyword evidence="4" id="KW-1185">Reference proteome</keyword>
<dbReference type="Pfam" id="PF06961">
    <property type="entry name" value="DUF1294"/>
    <property type="match status" value="1"/>
</dbReference>
<feature type="compositionally biased region" description="Polar residues" evidence="1">
    <location>
        <begin position="1"/>
        <end position="33"/>
    </location>
</feature>
<gene>
    <name evidence="3" type="ORF">OUO13_02540</name>
</gene>
<evidence type="ECO:0000313" key="3">
    <source>
        <dbReference type="EMBL" id="MCY0964054.1"/>
    </source>
</evidence>
<proteinExistence type="predicted"/>
<evidence type="ECO:0000313" key="4">
    <source>
        <dbReference type="Proteomes" id="UP001150830"/>
    </source>
</evidence>
<keyword evidence="2" id="KW-0812">Transmembrane</keyword>
<keyword evidence="2" id="KW-1133">Transmembrane helix</keyword>
<name>A0A9X3EBZ1_9GAMM</name>
<evidence type="ECO:0000256" key="2">
    <source>
        <dbReference type="SAM" id="Phobius"/>
    </source>
</evidence>
<sequence>MTVKSVSSNPRKTSSRPASQRSSENRSSVKNSGNRGGARTHPAFTALLVAGGFIGLVAVLALLGWLPMLVLYTYAGASLALFALYFIDKHSAQNGSRRTPEATLHNLALLGGWPGALIAQQLFRHKTSKESFRRVFWGTVVLNIAALGYVVSPYGQQIRAMIAS</sequence>
<keyword evidence="2" id="KW-0472">Membrane</keyword>
<organism evidence="3 4">
    <name type="scientific">Parathalassolituus penaei</name>
    <dbReference type="NCBI Taxonomy" id="2997323"/>
    <lineage>
        <taxon>Bacteria</taxon>
        <taxon>Pseudomonadati</taxon>
        <taxon>Pseudomonadota</taxon>
        <taxon>Gammaproteobacteria</taxon>
        <taxon>Oceanospirillales</taxon>
        <taxon>Oceanospirillaceae</taxon>
        <taxon>Parathalassolituus</taxon>
    </lineage>
</organism>
<dbReference type="Proteomes" id="UP001150830">
    <property type="component" value="Unassembled WGS sequence"/>
</dbReference>
<evidence type="ECO:0000256" key="1">
    <source>
        <dbReference type="SAM" id="MobiDB-lite"/>
    </source>
</evidence>
<dbReference type="AlphaFoldDB" id="A0A9X3EBZ1"/>
<feature type="transmembrane region" description="Helical" evidence="2">
    <location>
        <begin position="43"/>
        <end position="63"/>
    </location>
</feature>
<accession>A0A9X3EBZ1</accession>
<comment type="caution">
    <text evidence="3">The sequence shown here is derived from an EMBL/GenBank/DDBJ whole genome shotgun (WGS) entry which is preliminary data.</text>
</comment>
<feature type="transmembrane region" description="Helical" evidence="2">
    <location>
        <begin position="135"/>
        <end position="155"/>
    </location>
</feature>
<reference evidence="3" key="1">
    <citation type="submission" date="2022-11" db="EMBL/GenBank/DDBJ databases">
        <title>Parathalassolutuus dongxingensis gen. nov., sp. nov., a novel member of family Oceanospirillaceae isolated from a coastal shrimp pond in Guangxi, China.</title>
        <authorList>
            <person name="Chen H."/>
        </authorList>
    </citation>
    <scope>NUCLEOTIDE SEQUENCE</scope>
    <source>
        <strain evidence="3">G-43</strain>
    </source>
</reference>
<dbReference type="InterPro" id="IPR010718">
    <property type="entry name" value="DUF1294"/>
</dbReference>
<feature type="region of interest" description="Disordered" evidence="1">
    <location>
        <begin position="1"/>
        <end position="37"/>
    </location>
</feature>